<sequence>MFKNLLILGLGLVLALNCSAQSDLKFTDLLNESNLDSWDVPEDNIWWSIADGVLNVKSGPKKKGSILWTKNTYLNFVIETDFLMGDGTVDSGIFLRSEKQQVQIGESGSLKRDMTGSVYIPGKGYPVEAARISEILKRNDWNSMKVMVLGNIYTIWVNEQEVLKYESAETIAEGPIGLQLHPDRTMEISFRNLRIAELPKSTLEAKIMENRIQLIPNNQEKKVDVFIDGQFFTSYIYPNTIKKPVLYPLITPEGTRITRNYPLEPSAGERVDHPHHVGLWFNYGDVNGLDFWNNSDAIKEEKRSEYGTILHKSVNQITSGDEAASLEVTMEWVSPEGKVLIKEDTKFIFKGENKEYSIDRITKLTALEAVDFKDNKEGLIGIRVNRALEHPSDKPEIFSDAKGLPTKVAVLNNEGVNGNYINAEGIEGKAVWGKRSNWVNLRSKIGAESLSLVILDHKQNVGYPTYWHARGYGLFAANSLGQAAFSKGENELNFKLNKGESTTFKHQIIVASKELRKSDIDSRFLEFSMN</sequence>
<evidence type="ECO:0000313" key="4">
    <source>
        <dbReference type="Proteomes" id="UP001156666"/>
    </source>
</evidence>
<keyword evidence="4" id="KW-1185">Reference proteome</keyword>
<dbReference type="GO" id="GO:0016787">
    <property type="term" value="F:hydrolase activity"/>
    <property type="evidence" value="ECO:0007669"/>
    <property type="project" value="InterPro"/>
</dbReference>
<dbReference type="InterPro" id="IPR029475">
    <property type="entry name" value="DUF6807"/>
</dbReference>
<dbReference type="Gene3D" id="2.60.120.560">
    <property type="entry name" value="Exo-inulinase, domain 1"/>
    <property type="match status" value="1"/>
</dbReference>
<reference evidence="3" key="1">
    <citation type="journal article" date="2014" name="Int. J. Syst. Evol. Microbiol.">
        <title>Complete genome sequence of Corynebacterium casei LMG S-19264T (=DSM 44701T), isolated from a smear-ripened cheese.</title>
        <authorList>
            <consortium name="US DOE Joint Genome Institute (JGI-PGF)"/>
            <person name="Walter F."/>
            <person name="Albersmeier A."/>
            <person name="Kalinowski J."/>
            <person name="Ruckert C."/>
        </authorList>
    </citation>
    <scope>NUCLEOTIDE SEQUENCE</scope>
    <source>
        <strain evidence="3">NBRC 108769</strain>
    </source>
</reference>
<dbReference type="Pfam" id="PF06439">
    <property type="entry name" value="3keto-disac_hyd"/>
    <property type="match status" value="1"/>
</dbReference>
<name>A0AA37SWE6_9BACT</name>
<feature type="chain" id="PRO_5041257598" description="3-keto-alpha-glucoside-1,2-lyase/3-keto-2-hydroxy-glucal hydratase domain-containing protein" evidence="1">
    <location>
        <begin position="21"/>
        <end position="530"/>
    </location>
</feature>
<feature type="domain" description="3-keto-alpha-glucoside-1,2-lyase/3-keto-2-hydroxy-glucal hydratase" evidence="2">
    <location>
        <begin position="26"/>
        <end position="195"/>
    </location>
</feature>
<dbReference type="EMBL" id="BSOH01000023">
    <property type="protein sequence ID" value="GLR18950.1"/>
    <property type="molecule type" value="Genomic_DNA"/>
</dbReference>
<dbReference type="InterPro" id="IPR010496">
    <property type="entry name" value="AL/BT2_dom"/>
</dbReference>
<protein>
    <recommendedName>
        <fullName evidence="2">3-keto-alpha-glucoside-1,2-lyase/3-keto-2-hydroxy-glucal hydratase domain-containing protein</fullName>
    </recommendedName>
</protein>
<feature type="signal peptide" evidence="1">
    <location>
        <begin position="1"/>
        <end position="20"/>
    </location>
</feature>
<dbReference type="Pfam" id="PF14100">
    <property type="entry name" value="DUF6807"/>
    <property type="match status" value="1"/>
</dbReference>
<dbReference type="Proteomes" id="UP001156666">
    <property type="component" value="Unassembled WGS sequence"/>
</dbReference>
<reference evidence="3" key="2">
    <citation type="submission" date="2023-01" db="EMBL/GenBank/DDBJ databases">
        <title>Draft genome sequence of Portibacter lacus strain NBRC 108769.</title>
        <authorList>
            <person name="Sun Q."/>
            <person name="Mori K."/>
        </authorList>
    </citation>
    <scope>NUCLEOTIDE SEQUENCE</scope>
    <source>
        <strain evidence="3">NBRC 108769</strain>
    </source>
</reference>
<proteinExistence type="predicted"/>
<evidence type="ECO:0000259" key="2">
    <source>
        <dbReference type="Pfam" id="PF06439"/>
    </source>
</evidence>
<comment type="caution">
    <text evidence="3">The sequence shown here is derived from an EMBL/GenBank/DDBJ whole genome shotgun (WGS) entry which is preliminary data.</text>
</comment>
<accession>A0AA37SWE6</accession>
<organism evidence="3 4">
    <name type="scientific">Portibacter lacus</name>
    <dbReference type="NCBI Taxonomy" id="1099794"/>
    <lineage>
        <taxon>Bacteria</taxon>
        <taxon>Pseudomonadati</taxon>
        <taxon>Bacteroidota</taxon>
        <taxon>Saprospiria</taxon>
        <taxon>Saprospirales</taxon>
        <taxon>Haliscomenobacteraceae</taxon>
        <taxon>Portibacter</taxon>
    </lineage>
</organism>
<dbReference type="AlphaFoldDB" id="A0AA37SWE6"/>
<keyword evidence="1" id="KW-0732">Signal</keyword>
<gene>
    <name evidence="3" type="ORF">GCM10007940_35660</name>
</gene>
<evidence type="ECO:0000313" key="3">
    <source>
        <dbReference type="EMBL" id="GLR18950.1"/>
    </source>
</evidence>
<dbReference type="RefSeq" id="WP_235292895.1">
    <property type="nucleotide sequence ID" value="NZ_BSOH01000023.1"/>
</dbReference>
<evidence type="ECO:0000256" key="1">
    <source>
        <dbReference type="SAM" id="SignalP"/>
    </source>
</evidence>